<feature type="transmembrane region" description="Helical" evidence="7">
    <location>
        <begin position="270"/>
        <end position="293"/>
    </location>
</feature>
<evidence type="ECO:0000256" key="6">
    <source>
        <dbReference type="ARBA" id="ARBA00023136"/>
    </source>
</evidence>
<reference evidence="9" key="1">
    <citation type="submission" date="2022-03" db="EMBL/GenBank/DDBJ databases">
        <title>Complete genome sequence of Caldinitratiruptor microaerophilus.</title>
        <authorList>
            <person name="Mukaiyama R."/>
            <person name="Nishiyama T."/>
            <person name="Ueda K."/>
        </authorList>
    </citation>
    <scope>NUCLEOTIDE SEQUENCE</scope>
    <source>
        <strain evidence="9">JCM 16183</strain>
    </source>
</reference>
<keyword evidence="4 7" id="KW-0812">Transmembrane</keyword>
<feature type="transmembrane region" description="Helical" evidence="7">
    <location>
        <begin position="400"/>
        <end position="420"/>
    </location>
</feature>
<feature type="transmembrane region" description="Helical" evidence="7">
    <location>
        <begin position="80"/>
        <end position="97"/>
    </location>
</feature>
<evidence type="ECO:0000256" key="7">
    <source>
        <dbReference type="SAM" id="Phobius"/>
    </source>
</evidence>
<keyword evidence="10" id="KW-1185">Reference proteome</keyword>
<keyword evidence="5 7" id="KW-1133">Transmembrane helix</keyword>
<dbReference type="NCBIfam" id="TIGR00786">
    <property type="entry name" value="dctM"/>
    <property type="match status" value="1"/>
</dbReference>
<organism evidence="9 10">
    <name type="scientific">Caldinitratiruptor microaerophilus</name>
    <dbReference type="NCBI Taxonomy" id="671077"/>
    <lineage>
        <taxon>Bacteria</taxon>
        <taxon>Bacillati</taxon>
        <taxon>Bacillota</taxon>
        <taxon>Clostridia</taxon>
        <taxon>Eubacteriales</taxon>
        <taxon>Symbiobacteriaceae</taxon>
        <taxon>Caldinitratiruptor</taxon>
    </lineage>
</organism>
<evidence type="ECO:0000313" key="10">
    <source>
        <dbReference type="Proteomes" id="UP001163687"/>
    </source>
</evidence>
<dbReference type="PIRSF" id="PIRSF006066">
    <property type="entry name" value="HI0050"/>
    <property type="match status" value="1"/>
</dbReference>
<dbReference type="AlphaFoldDB" id="A0AA35G7Q4"/>
<dbReference type="InterPro" id="IPR010656">
    <property type="entry name" value="DctM"/>
</dbReference>
<accession>A0AA35G7Q4</accession>
<feature type="transmembrane region" description="Helical" evidence="7">
    <location>
        <begin position="355"/>
        <end position="380"/>
    </location>
</feature>
<dbReference type="InterPro" id="IPR004681">
    <property type="entry name" value="TRAP_DctM"/>
</dbReference>
<evidence type="ECO:0000256" key="1">
    <source>
        <dbReference type="ARBA" id="ARBA00004429"/>
    </source>
</evidence>
<evidence type="ECO:0000256" key="4">
    <source>
        <dbReference type="ARBA" id="ARBA00022692"/>
    </source>
</evidence>
<feature type="transmembrane region" description="Helical" evidence="7">
    <location>
        <begin position="213"/>
        <end position="234"/>
    </location>
</feature>
<dbReference type="KEGG" id="cmic:caldi_12450"/>
<dbReference type="EMBL" id="AP025628">
    <property type="protein sequence ID" value="BDG60155.1"/>
    <property type="molecule type" value="Genomic_DNA"/>
</dbReference>
<dbReference type="GO" id="GO:0022857">
    <property type="term" value="F:transmembrane transporter activity"/>
    <property type="evidence" value="ECO:0007669"/>
    <property type="project" value="TreeGrafter"/>
</dbReference>
<keyword evidence="3" id="KW-0997">Cell inner membrane</keyword>
<feature type="transmembrane region" description="Helical" evidence="7">
    <location>
        <begin position="240"/>
        <end position="258"/>
    </location>
</feature>
<keyword evidence="6 7" id="KW-0472">Membrane</keyword>
<feature type="transmembrane region" description="Helical" evidence="7">
    <location>
        <begin position="46"/>
        <end position="68"/>
    </location>
</feature>
<feature type="transmembrane region" description="Helical" evidence="7">
    <location>
        <begin position="313"/>
        <end position="343"/>
    </location>
</feature>
<evidence type="ECO:0000256" key="2">
    <source>
        <dbReference type="ARBA" id="ARBA00022475"/>
    </source>
</evidence>
<evidence type="ECO:0000256" key="3">
    <source>
        <dbReference type="ARBA" id="ARBA00022519"/>
    </source>
</evidence>
<dbReference type="RefSeq" id="WP_264844219.1">
    <property type="nucleotide sequence ID" value="NZ_AP025628.1"/>
</dbReference>
<dbReference type="Pfam" id="PF06808">
    <property type="entry name" value="DctM"/>
    <property type="match status" value="1"/>
</dbReference>
<evidence type="ECO:0000313" key="9">
    <source>
        <dbReference type="EMBL" id="BDG60155.1"/>
    </source>
</evidence>
<dbReference type="PANTHER" id="PTHR33362">
    <property type="entry name" value="SIALIC ACID TRAP TRANSPORTER PERMEASE PROTEIN SIAT-RELATED"/>
    <property type="match status" value="1"/>
</dbReference>
<name>A0AA35G7Q4_9FIRM</name>
<dbReference type="PANTHER" id="PTHR33362:SF2">
    <property type="entry name" value="TRAP TRANSPORTER LARGE PERMEASE PROTEIN"/>
    <property type="match status" value="1"/>
</dbReference>
<feature type="transmembrane region" description="Helical" evidence="7">
    <location>
        <begin position="169"/>
        <end position="192"/>
    </location>
</feature>
<dbReference type="Proteomes" id="UP001163687">
    <property type="component" value="Chromosome"/>
</dbReference>
<evidence type="ECO:0000256" key="5">
    <source>
        <dbReference type="ARBA" id="ARBA00022989"/>
    </source>
</evidence>
<keyword evidence="2" id="KW-1003">Cell membrane</keyword>
<gene>
    <name evidence="9" type="ORF">caldi_12450</name>
</gene>
<dbReference type="GO" id="GO:0005886">
    <property type="term" value="C:plasma membrane"/>
    <property type="evidence" value="ECO:0007669"/>
    <property type="project" value="UniProtKB-SubCell"/>
</dbReference>
<comment type="subcellular location">
    <subcellularLocation>
        <location evidence="1">Cell inner membrane</location>
        <topology evidence="1">Multi-pass membrane protein</topology>
    </subcellularLocation>
</comment>
<protein>
    <submittedName>
        <fullName evidence="9">ABC transporter permease</fullName>
    </submittedName>
</protein>
<proteinExistence type="predicted"/>
<evidence type="ECO:0000259" key="8">
    <source>
        <dbReference type="Pfam" id="PF06808"/>
    </source>
</evidence>
<feature type="transmembrane region" description="Helical" evidence="7">
    <location>
        <begin position="134"/>
        <end position="157"/>
    </location>
</feature>
<feature type="domain" description="TRAP C4-dicarboxylate transport system permease DctM subunit" evidence="8">
    <location>
        <begin position="7"/>
        <end position="415"/>
    </location>
</feature>
<sequence>MSLTLLLLFGVLVLFGVPLATALGIASAITLALFTDIPLNLVAQSMFSSMNSFLMVAVPLFILAGLLMDEGGLGEKIFDFANAIVGWLPGGLGQVNVVSSMVFAGMSGSSVADIASIGLIEITSMTKNGYPKGYATALTLVTSVLATIIPPSILMVIAGSVANESIGRLLVAGLVPGLLIGGAFMLYNHIYCVRHGYGKRIPFDPRAAAAKTLTALPALLVPAVLMYGIVGGFFTPTEAAGIAVLYTILIALLVYRNVNLRQLPGFFFRTAKLTGTILFIAVTAKMAGWIFAYDALPAKIAALLTRISTSPTVIMLLTVLFLIIVGMFMDATASLFILIPILLPPLQAVGIDPVHFLVVMVITLSLGLVTPPVGVCLFAVSNLTDLSLEQVTRESLGLMAILAAAVLLIALVPQIVLGPLQWIGI</sequence>